<dbReference type="InterPro" id="IPR037682">
    <property type="entry name" value="TonB_C"/>
</dbReference>
<dbReference type="PANTHER" id="PTHR33446">
    <property type="entry name" value="PROTEIN TONB-RELATED"/>
    <property type="match status" value="1"/>
</dbReference>
<gene>
    <name evidence="13" type="ORF">Q4T40_00675</name>
</gene>
<keyword evidence="7" id="KW-0653">Protein transport</keyword>
<accession>A0ABU3NSG1</accession>
<dbReference type="Gene3D" id="3.30.1150.10">
    <property type="match status" value="1"/>
</dbReference>
<evidence type="ECO:0000256" key="2">
    <source>
        <dbReference type="ARBA" id="ARBA00006555"/>
    </source>
</evidence>
<feature type="region of interest" description="Disordered" evidence="10">
    <location>
        <begin position="52"/>
        <end position="89"/>
    </location>
</feature>
<keyword evidence="5" id="KW-0997">Cell inner membrane</keyword>
<dbReference type="InterPro" id="IPR006260">
    <property type="entry name" value="TonB/TolA_C"/>
</dbReference>
<keyword evidence="6" id="KW-0812">Transmembrane</keyword>
<dbReference type="RefSeq" id="WP_413778329.1">
    <property type="nucleotide sequence ID" value="NZ_JAUOZS010000001.1"/>
</dbReference>
<comment type="caution">
    <text evidence="13">The sequence shown here is derived from an EMBL/GenBank/DDBJ whole genome shotgun (WGS) entry which is preliminary data.</text>
</comment>
<evidence type="ECO:0000256" key="8">
    <source>
        <dbReference type="ARBA" id="ARBA00022989"/>
    </source>
</evidence>
<keyword evidence="11" id="KW-0732">Signal</keyword>
<protein>
    <submittedName>
        <fullName evidence="13">Energy transducer TonB</fullName>
    </submittedName>
</protein>
<dbReference type="PANTHER" id="PTHR33446:SF2">
    <property type="entry name" value="PROTEIN TONB"/>
    <property type="match status" value="1"/>
</dbReference>
<name>A0ABU3NSG1_9FIRM</name>
<feature type="chain" id="PRO_5045213600" evidence="11">
    <location>
        <begin position="26"/>
        <end position="220"/>
    </location>
</feature>
<evidence type="ECO:0000256" key="7">
    <source>
        <dbReference type="ARBA" id="ARBA00022927"/>
    </source>
</evidence>
<evidence type="ECO:0000256" key="3">
    <source>
        <dbReference type="ARBA" id="ARBA00022448"/>
    </source>
</evidence>
<evidence type="ECO:0000313" key="13">
    <source>
        <dbReference type="EMBL" id="MDT8899761.1"/>
    </source>
</evidence>
<dbReference type="Pfam" id="PF03544">
    <property type="entry name" value="TonB_C"/>
    <property type="match status" value="1"/>
</dbReference>
<dbReference type="PRINTS" id="PR01374">
    <property type="entry name" value="TONBPROTEIN"/>
</dbReference>
<keyword evidence="4" id="KW-1003">Cell membrane</keyword>
<evidence type="ECO:0000256" key="6">
    <source>
        <dbReference type="ARBA" id="ARBA00022692"/>
    </source>
</evidence>
<evidence type="ECO:0000256" key="11">
    <source>
        <dbReference type="SAM" id="SignalP"/>
    </source>
</evidence>
<dbReference type="Proteomes" id="UP001254848">
    <property type="component" value="Unassembled WGS sequence"/>
</dbReference>
<dbReference type="InterPro" id="IPR003538">
    <property type="entry name" value="TonB"/>
</dbReference>
<dbReference type="InterPro" id="IPR051045">
    <property type="entry name" value="TonB-dependent_transducer"/>
</dbReference>
<dbReference type="PROSITE" id="PS52015">
    <property type="entry name" value="TONB_CTD"/>
    <property type="match status" value="1"/>
</dbReference>
<feature type="domain" description="TonB C-terminal" evidence="12">
    <location>
        <begin position="130"/>
        <end position="220"/>
    </location>
</feature>
<proteinExistence type="inferred from homology"/>
<evidence type="ECO:0000256" key="5">
    <source>
        <dbReference type="ARBA" id="ARBA00022519"/>
    </source>
</evidence>
<evidence type="ECO:0000259" key="12">
    <source>
        <dbReference type="PROSITE" id="PS52015"/>
    </source>
</evidence>
<evidence type="ECO:0000256" key="1">
    <source>
        <dbReference type="ARBA" id="ARBA00004383"/>
    </source>
</evidence>
<comment type="similarity">
    <text evidence="2">Belongs to the TonB family.</text>
</comment>
<keyword evidence="8" id="KW-1133">Transmembrane helix</keyword>
<evidence type="ECO:0000256" key="10">
    <source>
        <dbReference type="SAM" id="MobiDB-lite"/>
    </source>
</evidence>
<evidence type="ECO:0000256" key="4">
    <source>
        <dbReference type="ARBA" id="ARBA00022475"/>
    </source>
</evidence>
<keyword evidence="3" id="KW-0813">Transport</keyword>
<keyword evidence="14" id="KW-1185">Reference proteome</keyword>
<keyword evidence="9" id="KW-0472">Membrane</keyword>
<feature type="signal peptide" evidence="11">
    <location>
        <begin position="1"/>
        <end position="25"/>
    </location>
</feature>
<evidence type="ECO:0000256" key="9">
    <source>
        <dbReference type="ARBA" id="ARBA00023136"/>
    </source>
</evidence>
<dbReference type="EMBL" id="JAUOZS010000001">
    <property type="protein sequence ID" value="MDT8899761.1"/>
    <property type="molecule type" value="Genomic_DNA"/>
</dbReference>
<reference evidence="13 14" key="1">
    <citation type="submission" date="2023-07" db="EMBL/GenBank/DDBJ databases">
        <title>The novel representative of Negativicutes class, Anaeroselena agilis gen. nov. sp. nov.</title>
        <authorList>
            <person name="Prokofeva M.I."/>
            <person name="Elcheninov A.G."/>
            <person name="Klyukina A."/>
            <person name="Kublanov I.V."/>
            <person name="Frolov E.N."/>
            <person name="Podosokorskaya O.A."/>
        </authorList>
    </citation>
    <scope>NUCLEOTIDE SEQUENCE [LARGE SCALE GENOMIC DNA]</scope>
    <source>
        <strain evidence="13 14">4137-cl</strain>
    </source>
</reference>
<dbReference type="NCBIfam" id="TIGR01352">
    <property type="entry name" value="tonB_Cterm"/>
    <property type="match status" value="1"/>
</dbReference>
<evidence type="ECO:0000313" key="14">
    <source>
        <dbReference type="Proteomes" id="UP001254848"/>
    </source>
</evidence>
<comment type="subcellular location">
    <subcellularLocation>
        <location evidence="1">Cell inner membrane</location>
        <topology evidence="1">Single-pass membrane protein</topology>
        <orientation evidence="1">Periplasmic side</orientation>
    </subcellularLocation>
</comment>
<sequence length="220" mass="23151">MKTKTWLPAAVISAVVHSLLLVAVAQGFGHMPPPEKEKPYIEVELTKVLPSQSILDTKPPPVDEPKPVDSAAPTEPAPAEPSPVVVDQPVKLTTGPPVAASRAGNEAVAIPSGGPAPKGAPGVSKGAPVKSARRLAVVYSPAPEYPADARSQRWEGTVRVDVLIDENGLVQDVQLAASSGSSSLDRAALDCLRTWRFRPAYQDGRPIAVRATVPVVFRLD</sequence>
<dbReference type="SUPFAM" id="SSF74653">
    <property type="entry name" value="TolA/TonB C-terminal domain"/>
    <property type="match status" value="1"/>
</dbReference>
<organism evidence="13 14">
    <name type="scientific">Anaeroselena agilis</name>
    <dbReference type="NCBI Taxonomy" id="3063788"/>
    <lineage>
        <taxon>Bacteria</taxon>
        <taxon>Bacillati</taxon>
        <taxon>Bacillota</taxon>
        <taxon>Negativicutes</taxon>
        <taxon>Acetonemataceae</taxon>
        <taxon>Anaeroselena</taxon>
    </lineage>
</organism>